<protein>
    <submittedName>
        <fullName evidence="1">Uncharacterized protein</fullName>
    </submittedName>
</protein>
<dbReference type="STRING" id="742727.HMPREF9447_02497"/>
<evidence type="ECO:0000313" key="1">
    <source>
        <dbReference type="EMBL" id="EKU91079.1"/>
    </source>
</evidence>
<dbReference type="OrthoDB" id="7596925at2"/>
<name>K9E1T2_9BACE</name>
<accession>K9E1T2</accession>
<reference evidence="1 2" key="1">
    <citation type="submission" date="2012-09" db="EMBL/GenBank/DDBJ databases">
        <title>The Genome Sequence of Bacteroides oleiciplenus YIT 12058.</title>
        <authorList>
            <consortium name="The Broad Institute Genome Sequencing Platform"/>
            <person name="Earl A."/>
            <person name="Ward D."/>
            <person name="Feldgarden M."/>
            <person name="Gevers D."/>
            <person name="Morotomi M."/>
            <person name="Walker B."/>
            <person name="Young S.K."/>
            <person name="Zeng Q."/>
            <person name="Gargeya S."/>
            <person name="Fitzgerald M."/>
            <person name="Haas B."/>
            <person name="Abouelleil A."/>
            <person name="Alvarado L."/>
            <person name="Arachchi H.M."/>
            <person name="Berlin A.M."/>
            <person name="Chapman S.B."/>
            <person name="Goldberg J."/>
            <person name="Griggs A."/>
            <person name="Gujja S."/>
            <person name="Hansen M."/>
            <person name="Howarth C."/>
            <person name="Imamovic A."/>
            <person name="Larimer J."/>
            <person name="McCowen C."/>
            <person name="Montmayeur A."/>
            <person name="Murphy C."/>
            <person name="Neiman D."/>
            <person name="Pearson M."/>
            <person name="Priest M."/>
            <person name="Roberts A."/>
            <person name="Saif S."/>
            <person name="Shea T."/>
            <person name="Sisk P."/>
            <person name="Sykes S."/>
            <person name="Wortman J."/>
            <person name="Nusbaum C."/>
            <person name="Birren B."/>
        </authorList>
    </citation>
    <scope>NUCLEOTIDE SEQUENCE [LARGE SCALE GENOMIC DNA]</scope>
    <source>
        <strain evidence="1 2">YIT 12058</strain>
    </source>
</reference>
<keyword evidence="2" id="KW-1185">Reference proteome</keyword>
<evidence type="ECO:0000313" key="2">
    <source>
        <dbReference type="Proteomes" id="UP000009872"/>
    </source>
</evidence>
<dbReference type="PATRIC" id="fig|742727.4.peg.2545"/>
<dbReference type="eggNOG" id="ENOG5033G94">
    <property type="taxonomic scope" value="Bacteria"/>
</dbReference>
<gene>
    <name evidence="1" type="ORF">HMPREF9447_02497</name>
</gene>
<organism evidence="1 2">
    <name type="scientific">Bacteroides oleiciplenus YIT 12058</name>
    <dbReference type="NCBI Taxonomy" id="742727"/>
    <lineage>
        <taxon>Bacteria</taxon>
        <taxon>Pseudomonadati</taxon>
        <taxon>Bacteroidota</taxon>
        <taxon>Bacteroidia</taxon>
        <taxon>Bacteroidales</taxon>
        <taxon>Bacteroidaceae</taxon>
        <taxon>Bacteroides</taxon>
    </lineage>
</organism>
<dbReference type="HOGENOM" id="CLU_3076855_0_0_10"/>
<comment type="caution">
    <text evidence="1">The sequence shown here is derived from an EMBL/GenBank/DDBJ whole genome shotgun (WGS) entry which is preliminary data.</text>
</comment>
<dbReference type="RefSeq" id="WP_009130056.1">
    <property type="nucleotide sequence ID" value="NZ_JH992941.1"/>
</dbReference>
<dbReference type="EMBL" id="ADLF01000009">
    <property type="protein sequence ID" value="EKU91079.1"/>
    <property type="molecule type" value="Genomic_DNA"/>
</dbReference>
<sequence length="52" mass="6066">MKKYTFLADYKGGTYISQYSADNLKEALFLWGSNLALEYFKEKREKEGFGTN</sequence>
<dbReference type="Proteomes" id="UP000009872">
    <property type="component" value="Unassembled WGS sequence"/>
</dbReference>
<dbReference type="AlphaFoldDB" id="K9E1T2"/>
<proteinExistence type="predicted"/>